<organism evidence="5 6">
    <name type="scientific">Nocardia vinacea</name>
    <dbReference type="NCBI Taxonomy" id="96468"/>
    <lineage>
        <taxon>Bacteria</taxon>
        <taxon>Bacillati</taxon>
        <taxon>Actinomycetota</taxon>
        <taxon>Actinomycetes</taxon>
        <taxon>Mycobacteriales</taxon>
        <taxon>Nocardiaceae</taxon>
        <taxon>Nocardia</taxon>
    </lineage>
</organism>
<accession>A0ABZ1Z7B7</accession>
<evidence type="ECO:0000313" key="6">
    <source>
        <dbReference type="Proteomes" id="UP001432062"/>
    </source>
</evidence>
<evidence type="ECO:0000256" key="3">
    <source>
        <dbReference type="RuleBase" id="RU003345"/>
    </source>
</evidence>
<feature type="domain" description="Aldehyde dehydrogenase" evidence="4">
    <location>
        <begin position="7"/>
        <end position="465"/>
    </location>
</feature>
<dbReference type="InterPro" id="IPR016163">
    <property type="entry name" value="Ald_DH_C"/>
</dbReference>
<evidence type="ECO:0000256" key="2">
    <source>
        <dbReference type="PROSITE-ProRule" id="PRU10007"/>
    </source>
</evidence>
<protein>
    <submittedName>
        <fullName evidence="5">Aldehyde dehydrogenase family protein</fullName>
    </submittedName>
</protein>
<feature type="active site" evidence="2">
    <location>
        <position position="240"/>
    </location>
</feature>
<dbReference type="Proteomes" id="UP001432062">
    <property type="component" value="Chromosome"/>
</dbReference>
<dbReference type="InterPro" id="IPR029510">
    <property type="entry name" value="Ald_DH_CS_GLU"/>
</dbReference>
<proteinExistence type="inferred from homology"/>
<dbReference type="InterPro" id="IPR016161">
    <property type="entry name" value="Ald_DH/histidinol_DH"/>
</dbReference>
<dbReference type="InterPro" id="IPR016162">
    <property type="entry name" value="Ald_DH_N"/>
</dbReference>
<dbReference type="SUPFAM" id="SSF53720">
    <property type="entry name" value="ALDH-like"/>
    <property type="match status" value="1"/>
</dbReference>
<evidence type="ECO:0000256" key="1">
    <source>
        <dbReference type="ARBA" id="ARBA00023002"/>
    </source>
</evidence>
<dbReference type="Gene3D" id="3.40.309.10">
    <property type="entry name" value="Aldehyde Dehydrogenase, Chain A, domain 2"/>
    <property type="match status" value="1"/>
</dbReference>
<gene>
    <name evidence="5" type="ORF">OG563_47690</name>
</gene>
<dbReference type="PROSITE" id="PS00687">
    <property type="entry name" value="ALDEHYDE_DEHYDR_GLU"/>
    <property type="match status" value="1"/>
</dbReference>
<keyword evidence="1 3" id="KW-0560">Oxidoreductase</keyword>
<reference evidence="5" key="1">
    <citation type="submission" date="2022-10" db="EMBL/GenBank/DDBJ databases">
        <title>The complete genomes of actinobacterial strains from the NBC collection.</title>
        <authorList>
            <person name="Joergensen T.S."/>
            <person name="Alvarez Arevalo M."/>
            <person name="Sterndorff E.B."/>
            <person name="Faurdal D."/>
            <person name="Vuksanovic O."/>
            <person name="Mourched A.-S."/>
            <person name="Charusanti P."/>
            <person name="Shaw S."/>
            <person name="Blin K."/>
            <person name="Weber T."/>
        </authorList>
    </citation>
    <scope>NUCLEOTIDE SEQUENCE</scope>
    <source>
        <strain evidence="5">NBC_01482</strain>
    </source>
</reference>
<dbReference type="InterPro" id="IPR015590">
    <property type="entry name" value="Aldehyde_DH_dom"/>
</dbReference>
<dbReference type="PANTHER" id="PTHR11699">
    <property type="entry name" value="ALDEHYDE DEHYDROGENASE-RELATED"/>
    <property type="match status" value="1"/>
</dbReference>
<name>A0ABZ1Z7B7_9NOCA</name>
<keyword evidence="6" id="KW-1185">Reference proteome</keyword>
<dbReference type="Pfam" id="PF00171">
    <property type="entry name" value="Aldedh"/>
    <property type="match status" value="1"/>
</dbReference>
<sequence>MAIGGKWIAESSGGTLEHINPATGEVQQVFPLAGPEEVDQAVRAARAACRGWGRWTAADRRRLLQRIAGLLRERTAEFGRISTLETGLVSPFADLMAVGAAEWFDYYAGWTDKLHGEAQSWDGLLNYTLPEPVGVVAIILTWNGPTGSIGMKVAAALAAGCTVVLKPPELAPFSSNLFAELCMRAGLPEGVLNVVPGGPDAGEALVAHPVVDKISFTGGPETAKLIQASAARSLTPLLLELGGKSANLVFADADVDTLAVAAARAVAFMNGQLCVAPTRLLVEHSVYDRVVERAAEEAAKLRPGDPFAATSDLGPVINKVAHQRILAVIERAKVQGQGELVAGGFPVGDRGYFIQPTVFRDVDNGADLAQKEVFGPVLAVLPFEDEDEAIALANDSAYGLAAYINTNDLGRAHRVAAELDVGNIAVNGGKPVAGPYAPFGGFKDSGYGKEGALAGVMEFIRIKNVNIKTG</sequence>
<dbReference type="Gene3D" id="3.40.605.10">
    <property type="entry name" value="Aldehyde Dehydrogenase, Chain A, domain 1"/>
    <property type="match status" value="1"/>
</dbReference>
<comment type="similarity">
    <text evidence="3">Belongs to the aldehyde dehydrogenase family.</text>
</comment>
<evidence type="ECO:0000313" key="5">
    <source>
        <dbReference type="EMBL" id="WUV51465.1"/>
    </source>
</evidence>
<evidence type="ECO:0000259" key="4">
    <source>
        <dbReference type="Pfam" id="PF00171"/>
    </source>
</evidence>
<dbReference type="EMBL" id="CP109441">
    <property type="protein sequence ID" value="WUV51465.1"/>
    <property type="molecule type" value="Genomic_DNA"/>
</dbReference>